<comment type="subcellular location">
    <subcellularLocation>
        <location evidence="10 11">Cytoplasm</location>
    </subcellularLocation>
</comment>
<feature type="domain" description="Mur ligase C-terminal" evidence="13">
    <location>
        <begin position="316"/>
        <end position="443"/>
    </location>
</feature>
<keyword evidence="8 10" id="KW-0131">Cell cycle</keyword>
<reference evidence="15 16" key="1">
    <citation type="submission" date="2019-06" db="EMBL/GenBank/DDBJ databases">
        <title>Psychrobacillus vulpis sp. nov., a new species isolated from feces of a red fox that inhabits in The Tablas de Daimiel Natural Park, Albacete, Spain.</title>
        <authorList>
            <person name="Rodriguez M."/>
            <person name="Reina J.C."/>
            <person name="Bejar V."/>
            <person name="Llamas I."/>
        </authorList>
    </citation>
    <scope>NUCLEOTIDE SEQUENCE [LARGE SCALE GENOMIC DNA]</scope>
    <source>
        <strain evidence="15 16">Z8</strain>
    </source>
</reference>
<dbReference type="Gene3D" id="3.90.190.20">
    <property type="entry name" value="Mur ligase, C-terminal domain"/>
    <property type="match status" value="1"/>
</dbReference>
<dbReference type="HAMAP" id="MF_02019">
    <property type="entry name" value="MurF"/>
    <property type="match status" value="1"/>
</dbReference>
<evidence type="ECO:0000256" key="2">
    <source>
        <dbReference type="ARBA" id="ARBA00022598"/>
    </source>
</evidence>
<evidence type="ECO:0000259" key="14">
    <source>
        <dbReference type="Pfam" id="PF08245"/>
    </source>
</evidence>
<feature type="domain" description="Mur ligase central" evidence="14">
    <location>
        <begin position="108"/>
        <end position="293"/>
    </location>
</feature>
<evidence type="ECO:0000259" key="12">
    <source>
        <dbReference type="Pfam" id="PF01225"/>
    </source>
</evidence>
<feature type="binding site" evidence="10">
    <location>
        <begin position="110"/>
        <end position="116"/>
    </location>
    <ligand>
        <name>ATP</name>
        <dbReference type="ChEBI" id="CHEBI:30616"/>
    </ligand>
</feature>
<evidence type="ECO:0000256" key="5">
    <source>
        <dbReference type="ARBA" id="ARBA00022840"/>
    </source>
</evidence>
<name>A0A544TVI7_9BACI</name>
<dbReference type="PANTHER" id="PTHR43024:SF1">
    <property type="entry name" value="UDP-N-ACETYLMURAMOYL-TRIPEPTIDE--D-ALANYL-D-ALANINE LIGASE"/>
    <property type="match status" value="1"/>
</dbReference>
<evidence type="ECO:0000256" key="10">
    <source>
        <dbReference type="HAMAP-Rule" id="MF_02019"/>
    </source>
</evidence>
<dbReference type="Proteomes" id="UP000316626">
    <property type="component" value="Unassembled WGS sequence"/>
</dbReference>
<evidence type="ECO:0000256" key="6">
    <source>
        <dbReference type="ARBA" id="ARBA00022960"/>
    </source>
</evidence>
<dbReference type="SUPFAM" id="SSF53623">
    <property type="entry name" value="MurD-like peptide ligases, catalytic domain"/>
    <property type="match status" value="1"/>
</dbReference>
<evidence type="ECO:0000313" key="16">
    <source>
        <dbReference type="Proteomes" id="UP000316626"/>
    </source>
</evidence>
<dbReference type="UniPathway" id="UPA00219"/>
<dbReference type="InterPro" id="IPR036615">
    <property type="entry name" value="Mur_ligase_C_dom_sf"/>
</dbReference>
<dbReference type="SUPFAM" id="SSF53244">
    <property type="entry name" value="MurD-like peptide ligases, peptide-binding domain"/>
    <property type="match status" value="1"/>
</dbReference>
<dbReference type="OrthoDB" id="9801978at2"/>
<evidence type="ECO:0000256" key="3">
    <source>
        <dbReference type="ARBA" id="ARBA00022618"/>
    </source>
</evidence>
<dbReference type="GO" id="GO:0008360">
    <property type="term" value="P:regulation of cell shape"/>
    <property type="evidence" value="ECO:0007669"/>
    <property type="project" value="UniProtKB-KW"/>
</dbReference>
<evidence type="ECO:0000259" key="13">
    <source>
        <dbReference type="Pfam" id="PF02875"/>
    </source>
</evidence>
<dbReference type="SUPFAM" id="SSF63418">
    <property type="entry name" value="MurE/MurF N-terminal domain"/>
    <property type="match status" value="1"/>
</dbReference>
<sequence>MKKKLSEIASWLQIESSCEKDPVVTGVSINTRTLQPGDIFIPFRGENVNGHRFVQDAFNRGAVASFWLKDEPNPPKDVPLLFVENGERALQQMAESYRAELKTVFIGITGSNGKTSTKDLVAGMLSPYYRVKKTEGNFNNELGLPLTILSLEEDTEFAVLEMGMSSFGEIEFLSNLAKPTYAVITNIGEAHMQDLGSREGIAKAKFEIISGLSKQGQLFYDGDEPLLRPFVEGVPSITSKSFGVNENNDLRIIDVTFTEQGSVFQVEGELNEELSIPILGEHQVKNTLASLLIGKEIGLTATQMRVALKQIVLTDMRMQVIEASNGAIFINDAYNAAPTSMRAAIAFLQRSSIKPVKWLVLGDMLELGENEKQYHEEMSASIPDGVFSGVCLYGPRMEWLYKKLVSKFHEDQIIWIENDIEKITAFLEKHIDEQAIVLVKGSRGMKLERVIEQFQNV</sequence>
<evidence type="ECO:0000256" key="7">
    <source>
        <dbReference type="ARBA" id="ARBA00022984"/>
    </source>
</evidence>
<keyword evidence="1 10" id="KW-0963">Cytoplasm</keyword>
<dbReference type="InterPro" id="IPR005863">
    <property type="entry name" value="UDP-N-AcMur_synth"/>
</dbReference>
<comment type="pathway">
    <text evidence="10 11">Cell wall biogenesis; peptidoglycan biosynthesis.</text>
</comment>
<keyword evidence="2 10" id="KW-0436">Ligase</keyword>
<dbReference type="InterPro" id="IPR004101">
    <property type="entry name" value="Mur_ligase_C"/>
</dbReference>
<feature type="domain" description="Mur ligase N-terminal catalytic" evidence="12">
    <location>
        <begin position="24"/>
        <end position="97"/>
    </location>
</feature>
<comment type="catalytic activity">
    <reaction evidence="10 11">
        <text>D-alanyl-D-alanine + UDP-N-acetyl-alpha-D-muramoyl-L-alanyl-gamma-D-glutamyl-meso-2,6-diaminopimelate + ATP = UDP-N-acetyl-alpha-D-muramoyl-L-alanyl-gamma-D-glutamyl-meso-2,6-diaminopimeloyl-D-alanyl-D-alanine + ADP + phosphate + H(+)</text>
        <dbReference type="Rhea" id="RHEA:28374"/>
        <dbReference type="ChEBI" id="CHEBI:15378"/>
        <dbReference type="ChEBI" id="CHEBI:30616"/>
        <dbReference type="ChEBI" id="CHEBI:43474"/>
        <dbReference type="ChEBI" id="CHEBI:57822"/>
        <dbReference type="ChEBI" id="CHEBI:61386"/>
        <dbReference type="ChEBI" id="CHEBI:83905"/>
        <dbReference type="ChEBI" id="CHEBI:456216"/>
        <dbReference type="EC" id="6.3.2.10"/>
    </reaction>
</comment>
<dbReference type="GO" id="GO:0051301">
    <property type="term" value="P:cell division"/>
    <property type="evidence" value="ECO:0007669"/>
    <property type="project" value="UniProtKB-KW"/>
</dbReference>
<dbReference type="Pfam" id="PF02875">
    <property type="entry name" value="Mur_ligase_C"/>
    <property type="match status" value="1"/>
</dbReference>
<dbReference type="InterPro" id="IPR013221">
    <property type="entry name" value="Mur_ligase_cen"/>
</dbReference>
<dbReference type="Gene3D" id="3.40.1190.10">
    <property type="entry name" value="Mur-like, catalytic domain"/>
    <property type="match status" value="1"/>
</dbReference>
<dbReference type="GO" id="GO:0005524">
    <property type="term" value="F:ATP binding"/>
    <property type="evidence" value="ECO:0007669"/>
    <property type="project" value="UniProtKB-UniRule"/>
</dbReference>
<comment type="function">
    <text evidence="10 11">Involved in cell wall formation. Catalyzes the final step in the synthesis of UDP-N-acetylmuramoyl-pentapeptide, the precursor of murein.</text>
</comment>
<dbReference type="InterPro" id="IPR051046">
    <property type="entry name" value="MurCDEF_CellWall_CoF430Synth"/>
</dbReference>
<dbReference type="AlphaFoldDB" id="A0A544TVI7"/>
<keyword evidence="3 10" id="KW-0132">Cell division</keyword>
<keyword evidence="7 10" id="KW-0573">Peptidoglycan synthesis</keyword>
<organism evidence="15 16">
    <name type="scientific">Psychrobacillus vulpis</name>
    <dbReference type="NCBI Taxonomy" id="2325572"/>
    <lineage>
        <taxon>Bacteria</taxon>
        <taxon>Bacillati</taxon>
        <taxon>Bacillota</taxon>
        <taxon>Bacilli</taxon>
        <taxon>Bacillales</taxon>
        <taxon>Bacillaceae</taxon>
        <taxon>Psychrobacillus</taxon>
    </lineage>
</organism>
<dbReference type="InterPro" id="IPR000713">
    <property type="entry name" value="Mur_ligase_N"/>
</dbReference>
<dbReference type="EMBL" id="VDGI01000001">
    <property type="protein sequence ID" value="TQR21468.1"/>
    <property type="molecule type" value="Genomic_DNA"/>
</dbReference>
<comment type="caution">
    <text evidence="15">The sequence shown here is derived from an EMBL/GenBank/DDBJ whole genome shotgun (WGS) entry which is preliminary data.</text>
</comment>
<evidence type="ECO:0000256" key="4">
    <source>
        <dbReference type="ARBA" id="ARBA00022741"/>
    </source>
</evidence>
<evidence type="ECO:0000256" key="1">
    <source>
        <dbReference type="ARBA" id="ARBA00022490"/>
    </source>
</evidence>
<keyword evidence="6 10" id="KW-0133">Cell shape</keyword>
<dbReference type="EC" id="6.3.2.10" evidence="10 11"/>
<dbReference type="InterPro" id="IPR036565">
    <property type="entry name" value="Mur-like_cat_sf"/>
</dbReference>
<dbReference type="PANTHER" id="PTHR43024">
    <property type="entry name" value="UDP-N-ACETYLMURAMOYL-TRIPEPTIDE--D-ALANYL-D-ALANINE LIGASE"/>
    <property type="match status" value="1"/>
</dbReference>
<keyword evidence="5 10" id="KW-0067">ATP-binding</keyword>
<keyword evidence="4 10" id="KW-0547">Nucleotide-binding</keyword>
<dbReference type="GO" id="GO:0009252">
    <property type="term" value="P:peptidoglycan biosynthetic process"/>
    <property type="evidence" value="ECO:0007669"/>
    <property type="project" value="UniProtKB-UniRule"/>
</dbReference>
<keyword evidence="16" id="KW-1185">Reference proteome</keyword>
<keyword evidence="9 10" id="KW-0961">Cell wall biogenesis/degradation</keyword>
<evidence type="ECO:0000256" key="8">
    <source>
        <dbReference type="ARBA" id="ARBA00023306"/>
    </source>
</evidence>
<dbReference type="InterPro" id="IPR035911">
    <property type="entry name" value="MurE/MurF_N"/>
</dbReference>
<dbReference type="Pfam" id="PF01225">
    <property type="entry name" value="Mur_ligase"/>
    <property type="match status" value="1"/>
</dbReference>
<dbReference type="Pfam" id="PF08245">
    <property type="entry name" value="Mur_ligase_M"/>
    <property type="match status" value="1"/>
</dbReference>
<gene>
    <name evidence="10" type="primary">murF</name>
    <name evidence="15" type="ORF">FG384_00495</name>
</gene>
<dbReference type="GO" id="GO:0008766">
    <property type="term" value="F:UDP-N-acetylmuramoylalanyl-D-glutamyl-2,6-diaminopimelate-D-alanyl-D-alanine ligase activity"/>
    <property type="evidence" value="ECO:0007669"/>
    <property type="project" value="RHEA"/>
</dbReference>
<comment type="similarity">
    <text evidence="10">Belongs to the MurCDEF family. MurF subfamily.</text>
</comment>
<dbReference type="RefSeq" id="WP_142640596.1">
    <property type="nucleotide sequence ID" value="NZ_VDGI01000001.1"/>
</dbReference>
<dbReference type="GO" id="GO:0005737">
    <property type="term" value="C:cytoplasm"/>
    <property type="evidence" value="ECO:0007669"/>
    <property type="project" value="UniProtKB-SubCell"/>
</dbReference>
<accession>A0A544TVI7</accession>
<proteinExistence type="inferred from homology"/>
<dbReference type="GO" id="GO:0047480">
    <property type="term" value="F:UDP-N-acetylmuramoyl-tripeptide-D-alanyl-D-alanine ligase activity"/>
    <property type="evidence" value="ECO:0007669"/>
    <property type="project" value="UniProtKB-UniRule"/>
</dbReference>
<dbReference type="NCBIfam" id="TIGR01143">
    <property type="entry name" value="murF"/>
    <property type="match status" value="1"/>
</dbReference>
<evidence type="ECO:0000256" key="9">
    <source>
        <dbReference type="ARBA" id="ARBA00023316"/>
    </source>
</evidence>
<evidence type="ECO:0000313" key="15">
    <source>
        <dbReference type="EMBL" id="TQR21468.1"/>
    </source>
</evidence>
<evidence type="ECO:0000256" key="11">
    <source>
        <dbReference type="RuleBase" id="RU004136"/>
    </source>
</evidence>
<protein>
    <recommendedName>
        <fullName evidence="10 11">UDP-N-acetylmuramoyl-tripeptide--D-alanyl-D-alanine ligase</fullName>
        <ecNumber evidence="10 11">6.3.2.10</ecNumber>
    </recommendedName>
    <alternativeName>
        <fullName evidence="10">D-alanyl-D-alanine-adding enzyme</fullName>
    </alternativeName>
</protein>
<dbReference type="GO" id="GO:0071555">
    <property type="term" value="P:cell wall organization"/>
    <property type="evidence" value="ECO:0007669"/>
    <property type="project" value="UniProtKB-KW"/>
</dbReference>
<dbReference type="Gene3D" id="3.40.1390.10">
    <property type="entry name" value="MurE/MurF, N-terminal domain"/>
    <property type="match status" value="1"/>
</dbReference>